<comment type="subcellular location">
    <subcellularLocation>
        <location evidence="1">Secreted</location>
    </subcellularLocation>
</comment>
<dbReference type="SUPFAM" id="SSF51120">
    <property type="entry name" value="beta-Roll"/>
    <property type="match status" value="3"/>
</dbReference>
<dbReference type="InterPro" id="IPR028992">
    <property type="entry name" value="Hedgehog/Intein_dom"/>
</dbReference>
<dbReference type="InterPro" id="IPR036844">
    <property type="entry name" value="Hint_dom_sf"/>
</dbReference>
<evidence type="ECO:0000256" key="2">
    <source>
        <dbReference type="ARBA" id="ARBA00022525"/>
    </source>
</evidence>
<accession>A0A5C5GDV8</accession>
<dbReference type="PROSITE" id="PS00330">
    <property type="entry name" value="HEMOLYSIN_CALCIUM"/>
    <property type="match status" value="10"/>
</dbReference>
<dbReference type="InterPro" id="IPR050557">
    <property type="entry name" value="RTX_toxin/Mannuronan_C5-epim"/>
</dbReference>
<keyword evidence="6" id="KW-1185">Reference proteome</keyword>
<dbReference type="Pfam" id="PF13403">
    <property type="entry name" value="Hint_2"/>
    <property type="match status" value="1"/>
</dbReference>
<dbReference type="PANTHER" id="PTHR38340">
    <property type="entry name" value="S-LAYER PROTEIN"/>
    <property type="match status" value="1"/>
</dbReference>
<gene>
    <name evidence="5" type="ORF">FHY64_06270</name>
</gene>
<dbReference type="Gene3D" id="2.170.16.10">
    <property type="entry name" value="Hedgehog/Intein (Hint) domain"/>
    <property type="match status" value="1"/>
</dbReference>
<dbReference type="InterPro" id="IPR011049">
    <property type="entry name" value="Serralysin-like_metalloprot_C"/>
</dbReference>
<feature type="domain" description="Hedgehog/Intein (Hint)" evidence="4">
    <location>
        <begin position="813"/>
        <end position="952"/>
    </location>
</feature>
<evidence type="ECO:0000256" key="3">
    <source>
        <dbReference type="SAM" id="MobiDB-lite"/>
    </source>
</evidence>
<dbReference type="SUPFAM" id="SSF51294">
    <property type="entry name" value="Hedgehog/intein (Hint) domain"/>
    <property type="match status" value="1"/>
</dbReference>
<dbReference type="InterPro" id="IPR018511">
    <property type="entry name" value="Hemolysin-typ_Ca-bd_CS"/>
</dbReference>
<dbReference type="GO" id="GO:0005509">
    <property type="term" value="F:calcium ion binding"/>
    <property type="evidence" value="ECO:0007669"/>
    <property type="project" value="InterPro"/>
</dbReference>
<feature type="region of interest" description="Disordered" evidence="3">
    <location>
        <begin position="622"/>
        <end position="668"/>
    </location>
</feature>
<dbReference type="PANTHER" id="PTHR38340:SF1">
    <property type="entry name" value="S-LAYER PROTEIN"/>
    <property type="match status" value="1"/>
</dbReference>
<sequence length="998" mass="103336">MATTFNVFYLGNNFGSIDPTEGDSEAENASLLINRTYGSTSDPLYNRIQTLSPGSYSGGNSTSYDQNNSLSNDTFRINGGSLQTYDGTATYNATLTYSDGTTTTITAVIVQDTAGRTYLFPEVTANTDQARLTAKPITSVRLTGVESQMVSGTTADRQATSFVQPDGTVHGTGGDDTLLPGSVDAGSDTIDGADGNNDIIDAGAGNDLVRSGNGADLIYGGTGNDSLFGEAGNDVVYGGDGIDTLYGGTGDDRLYGDASSDTIYGDEGYDTLYGGAGADTLYGGLENDTLYGGDNADRLEGGAGNDTLHGDAGDDRLYGDSGIDTLYGGTGADSLYGGTESDTLYGGDNDDLLQGGTGADTLYGDAGNDTLSGEDGADALYGGLGDDTLLGGIGNDTLAGNAGSDSVSGGTGDDFIFGDDVEITFEDLIVNGSFEDFTGVTDTAYGGVATGSIIGWTSYDPNNTFDLHDDGKGNTYATDGTHTLDMGGSPNNLHVYQDIPGVMEGETYDLSFDAGDLDFTANNILEVYWNGELIDTIDAVDGGMQNYSYELIGGSGNGSNRLEFRETGVIDNHGTQIDNVQLIGPTWTTSTAGSADTLAGDAGEDSVFGGLGNDSITGGDGNDLLWGGAGDDRIDGGADNDRIDGGDGNDSLTGGSGNDSISGGLGADTIDGGTGDDLVYGGDGNDSLTGDSGADTLYGGAGDDVISGGTGADDLYGGDGNDTIRFAEADTVFGGDGDDLFILEDFLESLSGEIDIFGGEGGETNGDTLQLGKLADLSTLTINNSDDAAGGLSGFVLLDDGTVLNFSEIENIICFGAGTRVLTPRGARPVESLRIGDKVVTRDHGLQPIRWIGSRKVPGVDRFAPVRITPRAVPGLDRDLIVSPQHRMLFQGARAELLFGDSEVLVAATHLVDGHAVLREEQTWVTYFHLMFDEHEIIFAEGAPTESFHPGHIGLSGVTDAAREEMFSIFPELRAEPNRYGDTARRCLKRHEALILNA</sequence>
<dbReference type="Proteomes" id="UP000314011">
    <property type="component" value="Unassembled WGS sequence"/>
</dbReference>
<evidence type="ECO:0000313" key="6">
    <source>
        <dbReference type="Proteomes" id="UP000314011"/>
    </source>
</evidence>
<evidence type="ECO:0000259" key="4">
    <source>
        <dbReference type="Pfam" id="PF13403"/>
    </source>
</evidence>
<keyword evidence="2" id="KW-0964">Secreted</keyword>
<comment type="caution">
    <text evidence="5">The sequence shown here is derived from an EMBL/GenBank/DDBJ whole genome shotgun (WGS) entry which is preliminary data.</text>
</comment>
<feature type="region of interest" description="Disordered" evidence="3">
    <location>
        <begin position="51"/>
        <end position="70"/>
    </location>
</feature>
<dbReference type="AlphaFoldDB" id="A0A5C5GDV8"/>
<dbReference type="InterPro" id="IPR001343">
    <property type="entry name" value="Hemolysn_Ca-bd"/>
</dbReference>
<dbReference type="OrthoDB" id="6305173at2"/>
<dbReference type="EMBL" id="VFFF01000001">
    <property type="protein sequence ID" value="TNY32878.1"/>
    <property type="molecule type" value="Genomic_DNA"/>
</dbReference>
<dbReference type="Pfam" id="PF00353">
    <property type="entry name" value="HemolysinCabind"/>
    <property type="match status" value="9"/>
</dbReference>
<proteinExistence type="predicted"/>
<reference evidence="5 6" key="1">
    <citation type="submission" date="2019-06" db="EMBL/GenBank/DDBJ databases">
        <title>Genome of new Rhodobacteraceae sp. SM1903.</title>
        <authorList>
            <person name="Ren X."/>
        </authorList>
    </citation>
    <scope>NUCLEOTIDE SEQUENCE [LARGE SCALE GENOMIC DNA]</scope>
    <source>
        <strain evidence="5 6">SM1903</strain>
    </source>
</reference>
<evidence type="ECO:0000256" key="1">
    <source>
        <dbReference type="ARBA" id="ARBA00004613"/>
    </source>
</evidence>
<feature type="compositionally biased region" description="Basic and acidic residues" evidence="3">
    <location>
        <begin position="630"/>
        <end position="645"/>
    </location>
</feature>
<dbReference type="PRINTS" id="PR00313">
    <property type="entry name" value="CABNDNGRPT"/>
</dbReference>
<dbReference type="GO" id="GO:0005576">
    <property type="term" value="C:extracellular region"/>
    <property type="evidence" value="ECO:0007669"/>
    <property type="project" value="UniProtKB-SubCell"/>
</dbReference>
<name>A0A5C5GDV8_9RHOB</name>
<dbReference type="RefSeq" id="WP_140193562.1">
    <property type="nucleotide sequence ID" value="NZ_CP065915.1"/>
</dbReference>
<dbReference type="Gene3D" id="2.150.10.10">
    <property type="entry name" value="Serralysin-like metalloprotease, C-terminal"/>
    <property type="match status" value="6"/>
</dbReference>
<organism evidence="5 6">
    <name type="scientific">Pelagovum pacificum</name>
    <dbReference type="NCBI Taxonomy" id="2588711"/>
    <lineage>
        <taxon>Bacteria</taxon>
        <taxon>Pseudomonadati</taxon>
        <taxon>Pseudomonadota</taxon>
        <taxon>Alphaproteobacteria</taxon>
        <taxon>Rhodobacterales</taxon>
        <taxon>Paracoccaceae</taxon>
        <taxon>Pelagovum</taxon>
    </lineage>
</organism>
<protein>
    <recommendedName>
        <fullName evidence="4">Hedgehog/Intein (Hint) domain-containing protein</fullName>
    </recommendedName>
</protein>
<evidence type="ECO:0000313" key="5">
    <source>
        <dbReference type="EMBL" id="TNY32878.1"/>
    </source>
</evidence>